<evidence type="ECO:0000256" key="1">
    <source>
        <dbReference type="SAM" id="Coils"/>
    </source>
</evidence>
<dbReference type="Gene3D" id="1.20.1600.10">
    <property type="entry name" value="Outer membrane efflux proteins (OEP)"/>
    <property type="match status" value="2"/>
</dbReference>
<dbReference type="EMBL" id="CP042913">
    <property type="protein sequence ID" value="QEG34856.1"/>
    <property type="molecule type" value="Genomic_DNA"/>
</dbReference>
<evidence type="ECO:0000256" key="2">
    <source>
        <dbReference type="SAM" id="MobiDB-lite"/>
    </source>
</evidence>
<dbReference type="PANTHER" id="PTHR30203:SF33">
    <property type="entry name" value="BLR4455 PROTEIN"/>
    <property type="match status" value="1"/>
</dbReference>
<proteinExistence type="predicted"/>
<sequence>MHFRSAEIIQRERRRSQIGPVSWCALTVGLLISVIVFPGCKPSKYRQMADRDAYCLEDEKSAMAGLLPPHYGVYADPRSRMFDPNNPDNEPMPPDDPTANLLMQCIDGKKGSPKWKRLPKTLFVENPGWLESVPTNEEGQVVLDLKGAVEMALIDSPRYQSEIEELYLSALDVSFERFRFDCQFFQGSSVFITADGERRSGTGSPSTIFEVSPLRPGNSLHVERLTATGGQLVAGLANSLVWQFAGNDDYSGNTLLDFTFVQPLLRAGGRTRVLERLTISERNLLGNVREMARFRKAFYVSVVTGGDPGQGPSRRGGFFGGSGLQGFTGVGGGGFGRVGGGFGGGGGGGGFTGGAGAQGSGGYLGLLQNEQVLSNQYANAVSLNDSVRQLEATYEAGRIDRFQVDLARQALFNAQSQLLTGQTQYQSFLESFLTGLGLPPELRVKIDDPMIDHLRLLDPELETLRGRVSEVLDELRLLRDAPELIAADPDEELVVPNLFDDPANDTAAKLEARLVPIMEEIRHIEKTTTERLAVVREDFAKLSEILPERRQALERLATRPELVEASVEIDMFSVKKLDERVTKQVEDLDDLEARLLKVSDDLAKFVEEDRPVDREMLVQFSNVLTELSSQLLELSLAQAGARLETISFEPVELTMEQALAIAAEYRLDWKNARANLVDSWRLIYFNANDLRSDLNVFFSGDLSNVGDNPFRLRGTNGRLRAGFQFDSPLTRLAERNIYRQSLIEYQQARRSYYQYRDGVYLNLRNILRQIHLNELNFELRRAAVHVAISQVELTQLRLSEPPKPGETAEFANTTARDLVQALGDLLNVQNDFLSVWINYEVQRLNLELDLGVMEVDSSGLRIENPVPLETYLIGLPCNTTDMGLAAEGNEWFGTFESMDGESLPPVEPLSEEISEESGYPHVEPLPIPNVQESIPR</sequence>
<reference evidence="4 5" key="1">
    <citation type="submission" date="2019-08" db="EMBL/GenBank/DDBJ databases">
        <title>Deep-cultivation of Planctomycetes and their phenomic and genomic characterization uncovers novel biology.</title>
        <authorList>
            <person name="Wiegand S."/>
            <person name="Jogler M."/>
            <person name="Boedeker C."/>
            <person name="Pinto D."/>
            <person name="Vollmers J."/>
            <person name="Rivas-Marin E."/>
            <person name="Kohn T."/>
            <person name="Peeters S.H."/>
            <person name="Heuer A."/>
            <person name="Rast P."/>
            <person name="Oberbeckmann S."/>
            <person name="Bunk B."/>
            <person name="Jeske O."/>
            <person name="Meyerdierks A."/>
            <person name="Storesund J.E."/>
            <person name="Kallscheuer N."/>
            <person name="Luecker S."/>
            <person name="Lage O.M."/>
            <person name="Pohl T."/>
            <person name="Merkel B.J."/>
            <person name="Hornburger P."/>
            <person name="Mueller R.-W."/>
            <person name="Bruemmer F."/>
            <person name="Labrenz M."/>
            <person name="Spormann A.M."/>
            <person name="Op den Camp H."/>
            <person name="Overmann J."/>
            <person name="Amann R."/>
            <person name="Jetten M.S.M."/>
            <person name="Mascher T."/>
            <person name="Medema M.H."/>
            <person name="Devos D.P."/>
            <person name="Kaster A.-K."/>
            <person name="Ovreas L."/>
            <person name="Rohde M."/>
            <person name="Galperin M.Y."/>
            <person name="Jogler C."/>
        </authorList>
    </citation>
    <scope>NUCLEOTIDE SEQUENCE [LARGE SCALE GENOMIC DNA]</scope>
    <source>
        <strain evidence="4 5">Pr1d</strain>
    </source>
</reference>
<gene>
    <name evidence="4" type="ORF">Pr1d_21430</name>
</gene>
<dbReference type="GO" id="GO:0015562">
    <property type="term" value="F:efflux transmembrane transporter activity"/>
    <property type="evidence" value="ECO:0007669"/>
    <property type="project" value="InterPro"/>
</dbReference>
<dbReference type="Proteomes" id="UP000323917">
    <property type="component" value="Chromosome"/>
</dbReference>
<dbReference type="AlphaFoldDB" id="A0A5B9QD35"/>
<accession>A0A5B9QD35</accession>
<keyword evidence="1" id="KW-0175">Coiled coil</keyword>
<feature type="coiled-coil region" evidence="1">
    <location>
        <begin position="574"/>
        <end position="608"/>
    </location>
</feature>
<keyword evidence="5" id="KW-1185">Reference proteome</keyword>
<evidence type="ECO:0000313" key="4">
    <source>
        <dbReference type="EMBL" id="QEG34856.1"/>
    </source>
</evidence>
<dbReference type="RefSeq" id="WP_210417950.1">
    <property type="nucleotide sequence ID" value="NZ_CP042913.1"/>
</dbReference>
<keyword evidence="3" id="KW-0812">Transmembrane</keyword>
<evidence type="ECO:0000313" key="5">
    <source>
        <dbReference type="Proteomes" id="UP000323917"/>
    </source>
</evidence>
<dbReference type="SUPFAM" id="SSF56954">
    <property type="entry name" value="Outer membrane efflux proteins (OEP)"/>
    <property type="match status" value="2"/>
</dbReference>
<keyword evidence="3" id="KW-0472">Membrane</keyword>
<protein>
    <submittedName>
        <fullName evidence="4">Outer membrane efflux protein</fullName>
    </submittedName>
</protein>
<dbReference type="PANTHER" id="PTHR30203">
    <property type="entry name" value="OUTER MEMBRANE CATION EFFLUX PROTEIN"/>
    <property type="match status" value="1"/>
</dbReference>
<feature type="region of interest" description="Disordered" evidence="2">
    <location>
        <begin position="899"/>
        <end position="936"/>
    </location>
</feature>
<evidence type="ECO:0000256" key="3">
    <source>
        <dbReference type="SAM" id="Phobius"/>
    </source>
</evidence>
<dbReference type="InterPro" id="IPR010131">
    <property type="entry name" value="MdtP/NodT-like"/>
</dbReference>
<organism evidence="4 5">
    <name type="scientific">Bythopirellula goksoeyrii</name>
    <dbReference type="NCBI Taxonomy" id="1400387"/>
    <lineage>
        <taxon>Bacteria</taxon>
        <taxon>Pseudomonadati</taxon>
        <taxon>Planctomycetota</taxon>
        <taxon>Planctomycetia</taxon>
        <taxon>Pirellulales</taxon>
        <taxon>Lacipirellulaceae</taxon>
        <taxon>Bythopirellula</taxon>
    </lineage>
</organism>
<dbReference type="KEGG" id="bgok:Pr1d_21430"/>
<keyword evidence="3" id="KW-1133">Transmembrane helix</keyword>
<feature type="transmembrane region" description="Helical" evidence="3">
    <location>
        <begin position="21"/>
        <end position="39"/>
    </location>
</feature>
<name>A0A5B9QD35_9BACT</name>